<dbReference type="Pfam" id="PF00004">
    <property type="entry name" value="AAA"/>
    <property type="match status" value="1"/>
</dbReference>
<dbReference type="InterPro" id="IPR003959">
    <property type="entry name" value="ATPase_AAA_core"/>
</dbReference>
<dbReference type="RefSeq" id="WP_386426117.1">
    <property type="nucleotide sequence ID" value="NZ_JBHSBB010000005.1"/>
</dbReference>
<sequence>MTADGEHWWVYRGTGTPHDGIRRLPEAPPWRAFGGDGHPMPPPCHATTAGATARRLGRDRQAAAYQADENEIQLVNLALHLRRPLLVTGRPGVGKSTLAYAVAHELGLGPVLRWPITSRSTLRDGLYAYDAIGRLHDTGIAGGGRRGGSPRTSAAICGSGRSVRRCCRGGSPGYCSSTRSTRATSICRATC</sequence>
<comment type="caution">
    <text evidence="2">The sequence shown here is derived from an EMBL/GenBank/DDBJ whole genome shotgun (WGS) entry which is preliminary data.</text>
</comment>
<protein>
    <submittedName>
        <fullName evidence="2">AAA family ATPase</fullName>
    </submittedName>
</protein>
<evidence type="ECO:0000313" key="2">
    <source>
        <dbReference type="EMBL" id="MFC4030584.1"/>
    </source>
</evidence>
<gene>
    <name evidence="2" type="ORF">ACFO3J_03760</name>
</gene>
<evidence type="ECO:0000259" key="1">
    <source>
        <dbReference type="Pfam" id="PF00004"/>
    </source>
</evidence>
<reference evidence="3" key="1">
    <citation type="journal article" date="2019" name="Int. J. Syst. Evol. Microbiol.">
        <title>The Global Catalogue of Microorganisms (GCM) 10K type strain sequencing project: providing services to taxonomists for standard genome sequencing and annotation.</title>
        <authorList>
            <consortium name="The Broad Institute Genomics Platform"/>
            <consortium name="The Broad Institute Genome Sequencing Center for Infectious Disease"/>
            <person name="Wu L."/>
            <person name="Ma J."/>
        </authorList>
    </citation>
    <scope>NUCLEOTIDE SEQUENCE [LARGE SCALE GENOMIC DNA]</scope>
    <source>
        <strain evidence="3">CGMCC 4.7237</strain>
    </source>
</reference>
<dbReference type="EMBL" id="JBHSBB010000005">
    <property type="protein sequence ID" value="MFC4030584.1"/>
    <property type="molecule type" value="Genomic_DNA"/>
</dbReference>
<accession>A0ABV8HK09</accession>
<keyword evidence="3" id="KW-1185">Reference proteome</keyword>
<name>A0ABV8HK09_9ACTN</name>
<feature type="domain" description="ATPase AAA-type core" evidence="1">
    <location>
        <begin position="85"/>
        <end position="108"/>
    </location>
</feature>
<dbReference type="Gene3D" id="3.40.50.300">
    <property type="entry name" value="P-loop containing nucleotide triphosphate hydrolases"/>
    <property type="match status" value="1"/>
</dbReference>
<organism evidence="2 3">
    <name type="scientific">Streptomyces polygonati</name>
    <dbReference type="NCBI Taxonomy" id="1617087"/>
    <lineage>
        <taxon>Bacteria</taxon>
        <taxon>Bacillati</taxon>
        <taxon>Actinomycetota</taxon>
        <taxon>Actinomycetes</taxon>
        <taxon>Kitasatosporales</taxon>
        <taxon>Streptomycetaceae</taxon>
        <taxon>Streptomyces</taxon>
    </lineage>
</organism>
<evidence type="ECO:0000313" key="3">
    <source>
        <dbReference type="Proteomes" id="UP001595765"/>
    </source>
</evidence>
<dbReference type="Proteomes" id="UP001595765">
    <property type="component" value="Unassembled WGS sequence"/>
</dbReference>
<dbReference type="InterPro" id="IPR027417">
    <property type="entry name" value="P-loop_NTPase"/>
</dbReference>
<dbReference type="SUPFAM" id="SSF52540">
    <property type="entry name" value="P-loop containing nucleoside triphosphate hydrolases"/>
    <property type="match status" value="1"/>
</dbReference>
<proteinExistence type="predicted"/>